<evidence type="ECO:0000256" key="8">
    <source>
        <dbReference type="SAM" id="Phobius"/>
    </source>
</evidence>
<evidence type="ECO:0000256" key="6">
    <source>
        <dbReference type="ARBA" id="ARBA00023136"/>
    </source>
</evidence>
<feature type="transmembrane region" description="Helical" evidence="8">
    <location>
        <begin position="74"/>
        <end position="100"/>
    </location>
</feature>
<dbReference type="GO" id="GO:0016887">
    <property type="term" value="F:ATP hydrolysis activity"/>
    <property type="evidence" value="ECO:0007669"/>
    <property type="project" value="InterPro"/>
</dbReference>
<feature type="compositionally biased region" description="Basic and acidic residues" evidence="7">
    <location>
        <begin position="1"/>
        <end position="11"/>
    </location>
</feature>
<dbReference type="InterPro" id="IPR003593">
    <property type="entry name" value="AAA+_ATPase"/>
</dbReference>
<evidence type="ECO:0000256" key="4">
    <source>
        <dbReference type="ARBA" id="ARBA00022840"/>
    </source>
</evidence>
<dbReference type="PANTHER" id="PTHR43394:SF1">
    <property type="entry name" value="ATP-BINDING CASSETTE SUB-FAMILY B MEMBER 10, MITOCHONDRIAL"/>
    <property type="match status" value="1"/>
</dbReference>
<evidence type="ECO:0000313" key="11">
    <source>
        <dbReference type="EMBL" id="MBN8660528.1"/>
    </source>
</evidence>
<dbReference type="Proteomes" id="UP000664277">
    <property type="component" value="Unassembled WGS sequence"/>
</dbReference>
<evidence type="ECO:0000259" key="9">
    <source>
        <dbReference type="PROSITE" id="PS50893"/>
    </source>
</evidence>
<dbReference type="InterPro" id="IPR039421">
    <property type="entry name" value="Type_1_exporter"/>
</dbReference>
<proteinExistence type="predicted"/>
<accession>A0A8J7PHS3</accession>
<keyword evidence="2 8" id="KW-0812">Transmembrane</keyword>
<name>A0A8J7PHS3_9BACT</name>
<sequence length="642" mass="70485">MSRETETKEQKQAQAQSVEEKEVPAQVQEHTKNQTPAQGQSPNYKQEQKKTAPEKVSDSQFHLYMRLLKYLKPYGTMFAFGTLAAIPSGGMDSVIAWLAGEGLKRVFDDHQTHLLAFVPLGVLAVASTQGIARYFEAYCIRYVGAAGIRDLRNELFRHLQKQPLLYFHGQSSGVLIGRLINDVAIVEAAISQTFQSLVSRAITLISLTAVILLKSFGLAMIALPILSLIVIPVAILGKKIRKSSRGGQENIGDLVSVLSESIQGAKIVQSYNLENFQINRFETTNGAFFKNTLKAVRAEAIMSPILAMIGAVGIACVIWVAGAMVMNKQMDLGALTSFVIALILLYSPIKNIGRVNGILQPALAAASRIFEVLDHESDLTDCANPIDLKSGPHTVKFDHVFFKYPNHDAVILDDISIELPPAKMIALVGLSGSGKSTFANLVPRFFDVTGGTIFIDDIPLPQISLKSLRQEIAIVTQDNFLFNTSIEENIRFGNIEASHEQLIEAAKAAYCHDFIEAMPQGYNTVIGERGLRLSGGQQQRIAIARAFLKNAPILILDEATSALDNESEAMVQQALNKLMEGRTTIVIAHRLTTVQHADQIVVLDQGRIVEKGTHRELLAKEATYARLVQAQFERLKDAEANQ</sequence>
<feature type="transmembrane region" description="Helical" evidence="8">
    <location>
        <begin position="219"/>
        <end position="237"/>
    </location>
</feature>
<dbReference type="SMART" id="SM00382">
    <property type="entry name" value="AAA"/>
    <property type="match status" value="1"/>
</dbReference>
<evidence type="ECO:0000256" key="1">
    <source>
        <dbReference type="ARBA" id="ARBA00004651"/>
    </source>
</evidence>
<keyword evidence="5 8" id="KW-1133">Transmembrane helix</keyword>
<dbReference type="GO" id="GO:0005524">
    <property type="term" value="F:ATP binding"/>
    <property type="evidence" value="ECO:0007669"/>
    <property type="project" value="UniProtKB-KW"/>
</dbReference>
<dbReference type="Gene3D" id="3.40.50.300">
    <property type="entry name" value="P-loop containing nucleotide triphosphate hydrolases"/>
    <property type="match status" value="1"/>
</dbReference>
<dbReference type="Pfam" id="PF00005">
    <property type="entry name" value="ABC_tran"/>
    <property type="match status" value="1"/>
</dbReference>
<feature type="region of interest" description="Disordered" evidence="7">
    <location>
        <begin position="1"/>
        <end position="54"/>
    </location>
</feature>
<dbReference type="InterPro" id="IPR027417">
    <property type="entry name" value="P-loop_NTPase"/>
</dbReference>
<feature type="transmembrane region" description="Helical" evidence="8">
    <location>
        <begin position="112"/>
        <end position="132"/>
    </location>
</feature>
<evidence type="ECO:0000256" key="2">
    <source>
        <dbReference type="ARBA" id="ARBA00022692"/>
    </source>
</evidence>
<evidence type="ECO:0000313" key="12">
    <source>
        <dbReference type="Proteomes" id="UP000664277"/>
    </source>
</evidence>
<dbReference type="EMBL" id="JAFLCK010000011">
    <property type="protein sequence ID" value="MBN8660528.1"/>
    <property type="molecule type" value="Genomic_DNA"/>
</dbReference>
<dbReference type="FunFam" id="3.40.50.300:FF:000218">
    <property type="entry name" value="Multidrug ABC transporter ATP-binding protein"/>
    <property type="match status" value="1"/>
</dbReference>
<dbReference type="InterPro" id="IPR011527">
    <property type="entry name" value="ABC1_TM_dom"/>
</dbReference>
<dbReference type="PROSITE" id="PS50929">
    <property type="entry name" value="ABC_TM1F"/>
    <property type="match status" value="1"/>
</dbReference>
<gene>
    <name evidence="11" type="ORF">J0M35_09215</name>
</gene>
<feature type="domain" description="ABC transmembrane type-1" evidence="10">
    <location>
        <begin position="79"/>
        <end position="360"/>
    </location>
</feature>
<keyword evidence="4 11" id="KW-0067">ATP-binding</keyword>
<dbReference type="PANTHER" id="PTHR43394">
    <property type="entry name" value="ATP-DEPENDENT PERMEASE MDL1, MITOCHONDRIAL"/>
    <property type="match status" value="1"/>
</dbReference>
<dbReference type="AlphaFoldDB" id="A0A8J7PHS3"/>
<feature type="transmembrane region" description="Helical" evidence="8">
    <location>
        <begin position="332"/>
        <end position="349"/>
    </location>
</feature>
<dbReference type="InterPro" id="IPR036640">
    <property type="entry name" value="ABC1_TM_sf"/>
</dbReference>
<comment type="caution">
    <text evidence="11">The sequence shown here is derived from an EMBL/GenBank/DDBJ whole genome shotgun (WGS) entry which is preliminary data.</text>
</comment>
<dbReference type="SUPFAM" id="SSF52540">
    <property type="entry name" value="P-loop containing nucleoside triphosphate hydrolases"/>
    <property type="match status" value="1"/>
</dbReference>
<dbReference type="CDD" id="cd18552">
    <property type="entry name" value="ABC_6TM_MsbA_like"/>
    <property type="match status" value="1"/>
</dbReference>
<evidence type="ECO:0000256" key="7">
    <source>
        <dbReference type="SAM" id="MobiDB-lite"/>
    </source>
</evidence>
<dbReference type="SUPFAM" id="SSF90123">
    <property type="entry name" value="ABC transporter transmembrane region"/>
    <property type="match status" value="1"/>
</dbReference>
<feature type="transmembrane region" description="Helical" evidence="8">
    <location>
        <begin position="197"/>
        <end position="213"/>
    </location>
</feature>
<dbReference type="PROSITE" id="PS00211">
    <property type="entry name" value="ABC_TRANSPORTER_1"/>
    <property type="match status" value="1"/>
</dbReference>
<dbReference type="PROSITE" id="PS50893">
    <property type="entry name" value="ABC_TRANSPORTER_2"/>
    <property type="match status" value="1"/>
</dbReference>
<dbReference type="Pfam" id="PF00664">
    <property type="entry name" value="ABC_membrane"/>
    <property type="match status" value="1"/>
</dbReference>
<dbReference type="GO" id="GO:0015421">
    <property type="term" value="F:ABC-type oligopeptide transporter activity"/>
    <property type="evidence" value="ECO:0007669"/>
    <property type="project" value="TreeGrafter"/>
</dbReference>
<organism evidence="11 12">
    <name type="scientific">Candidatus Obscuribacter phosphatis</name>
    <dbReference type="NCBI Taxonomy" id="1906157"/>
    <lineage>
        <taxon>Bacteria</taxon>
        <taxon>Bacillati</taxon>
        <taxon>Candidatus Melainabacteria</taxon>
        <taxon>Candidatus Obscuribacterales</taxon>
        <taxon>Candidatus Obscuribacteraceae</taxon>
        <taxon>Candidatus Obscuribacter</taxon>
    </lineage>
</organism>
<dbReference type="InterPro" id="IPR017871">
    <property type="entry name" value="ABC_transporter-like_CS"/>
</dbReference>
<evidence type="ECO:0000256" key="3">
    <source>
        <dbReference type="ARBA" id="ARBA00022741"/>
    </source>
</evidence>
<dbReference type="Gene3D" id="1.20.1560.10">
    <property type="entry name" value="ABC transporter type 1, transmembrane domain"/>
    <property type="match status" value="1"/>
</dbReference>
<evidence type="ECO:0000256" key="5">
    <source>
        <dbReference type="ARBA" id="ARBA00022989"/>
    </source>
</evidence>
<protein>
    <submittedName>
        <fullName evidence="11">ABC transporter ATP-binding protein</fullName>
    </submittedName>
</protein>
<reference evidence="11" key="1">
    <citation type="submission" date="2021-02" db="EMBL/GenBank/DDBJ databases">
        <title>Genome-Resolved Metagenomics of a Microbial Community Performing Photosynthetic Biological Nutrient Removal.</title>
        <authorList>
            <person name="Mcdaniel E.A."/>
        </authorList>
    </citation>
    <scope>NUCLEOTIDE SEQUENCE</scope>
    <source>
        <strain evidence="11">UWPOB_OBS1</strain>
    </source>
</reference>
<feature type="domain" description="ABC transporter" evidence="9">
    <location>
        <begin position="395"/>
        <end position="630"/>
    </location>
</feature>
<dbReference type="InterPro" id="IPR003439">
    <property type="entry name" value="ABC_transporter-like_ATP-bd"/>
</dbReference>
<feature type="compositionally biased region" description="Polar residues" evidence="7">
    <location>
        <begin position="33"/>
        <end position="45"/>
    </location>
</feature>
<feature type="transmembrane region" description="Helical" evidence="8">
    <location>
        <begin position="305"/>
        <end position="326"/>
    </location>
</feature>
<comment type="subcellular location">
    <subcellularLocation>
        <location evidence="1">Cell membrane</location>
        <topology evidence="1">Multi-pass membrane protein</topology>
    </subcellularLocation>
</comment>
<keyword evidence="6 8" id="KW-0472">Membrane</keyword>
<keyword evidence="3" id="KW-0547">Nucleotide-binding</keyword>
<dbReference type="GO" id="GO:0005886">
    <property type="term" value="C:plasma membrane"/>
    <property type="evidence" value="ECO:0007669"/>
    <property type="project" value="UniProtKB-SubCell"/>
</dbReference>
<evidence type="ECO:0000259" key="10">
    <source>
        <dbReference type="PROSITE" id="PS50929"/>
    </source>
</evidence>